<dbReference type="KEGG" id="bse:Bsel_0585"/>
<evidence type="ECO:0000256" key="3">
    <source>
        <dbReference type="ARBA" id="ARBA00022576"/>
    </source>
</evidence>
<evidence type="ECO:0000259" key="8">
    <source>
        <dbReference type="Pfam" id="PF00266"/>
    </source>
</evidence>
<dbReference type="Gene3D" id="3.40.640.10">
    <property type="entry name" value="Type I PLP-dependent aspartate aminotransferase-like (Major domain)"/>
    <property type="match status" value="1"/>
</dbReference>
<dbReference type="GO" id="GO:0004760">
    <property type="term" value="F:L-serine-pyruvate transaminase activity"/>
    <property type="evidence" value="ECO:0007669"/>
    <property type="project" value="TreeGrafter"/>
</dbReference>
<evidence type="ECO:0000313" key="10">
    <source>
        <dbReference type="Proteomes" id="UP000000271"/>
    </source>
</evidence>
<sequence length="418" mass="45857">MIRQKPLHVAPRTIMTPGPVEAEPSVLKAMSSTVLGQFDPDFTSVMNEVMVMLRDVLQTGNHWAYPVDGTSRAGIEAMLGSVIEEGDRVLIPAFGRFGFLLKEICERVGGDVKMLTCEWGEVFEPSEIIGEIQAWQPKVVAMVHGDTSTGRVHPLKEIGEACRSNDALFIVDAVATVAGMDVRPDEWCIDGLITGTQKCLSIPSGLAPLTYNDRIEAVIQERKSVEAGIAAAGDPSGHDRRIRSNYLDLSQLQDYWSPKRLNHHTEATAMIYGLHEGLRVILEETLEARFERHRLNEQALTAGIRAMGLELFGDPDAKLTTVTCIRIPEGTDGEAVRRQLLDDYGIEIASSFGPLHGKIWRIGTMGYSCQKRNVLITLNALESVLTHQGCKVHKGTAAQAALEVYHQKKAPEITGIPG</sequence>
<dbReference type="HOGENOM" id="CLU_027686_0_0_9"/>
<accession>D6XY48</accession>
<dbReference type="Pfam" id="PF00266">
    <property type="entry name" value="Aminotran_5"/>
    <property type="match status" value="1"/>
</dbReference>
<dbReference type="GO" id="GO:0008453">
    <property type="term" value="F:alanine-glyoxylate transaminase activity"/>
    <property type="evidence" value="ECO:0007669"/>
    <property type="project" value="TreeGrafter"/>
</dbReference>
<evidence type="ECO:0000256" key="1">
    <source>
        <dbReference type="ARBA" id="ARBA00001933"/>
    </source>
</evidence>
<comment type="similarity">
    <text evidence="2">Belongs to the class-V pyridoxal-phosphate-dependent aminotransferase family.</text>
</comment>
<dbReference type="EMBL" id="CP001791">
    <property type="protein sequence ID" value="ADH98121.1"/>
    <property type="molecule type" value="Genomic_DNA"/>
</dbReference>
<dbReference type="SUPFAM" id="SSF53383">
    <property type="entry name" value="PLP-dependent transferases"/>
    <property type="match status" value="1"/>
</dbReference>
<dbReference type="InterPro" id="IPR015422">
    <property type="entry name" value="PyrdxlP-dep_Trfase_small"/>
</dbReference>
<feature type="binding site" evidence="6">
    <location>
        <position position="361"/>
    </location>
    <ligand>
        <name>substrate</name>
    </ligand>
</feature>
<organism evidence="9 10">
    <name type="scientific">Bacillus selenitireducens (strain ATCC 700615 / DSM 15326 / MLS10)</name>
    <dbReference type="NCBI Taxonomy" id="439292"/>
    <lineage>
        <taxon>Bacteria</taxon>
        <taxon>Bacillati</taxon>
        <taxon>Bacillota</taxon>
        <taxon>Bacilli</taxon>
        <taxon>Bacillales</taxon>
        <taxon>Bacillaceae</taxon>
        <taxon>Salisediminibacterium</taxon>
    </lineage>
</organism>
<gene>
    <name evidence="9" type="ordered locus">Bsel_0585</name>
</gene>
<comment type="cofactor">
    <cofactor evidence="1 7">
        <name>pyridoxal 5'-phosphate</name>
        <dbReference type="ChEBI" id="CHEBI:597326"/>
    </cofactor>
</comment>
<protein>
    <submittedName>
        <fullName evidence="9">Aminotransferase class V</fullName>
    </submittedName>
</protein>
<dbReference type="eggNOG" id="COG0075">
    <property type="taxonomic scope" value="Bacteria"/>
</dbReference>
<dbReference type="PANTHER" id="PTHR21152:SF40">
    <property type="entry name" value="ALANINE--GLYOXYLATE AMINOTRANSFERASE"/>
    <property type="match status" value="1"/>
</dbReference>
<evidence type="ECO:0000256" key="2">
    <source>
        <dbReference type="ARBA" id="ARBA00009236"/>
    </source>
</evidence>
<dbReference type="Gene3D" id="3.90.1150.10">
    <property type="entry name" value="Aspartate Aminotransferase, domain 1"/>
    <property type="match status" value="1"/>
</dbReference>
<reference evidence="9" key="1">
    <citation type="submission" date="2009-10" db="EMBL/GenBank/DDBJ databases">
        <title>Complete sequence of Bacillus selenitireducens MLS10.</title>
        <authorList>
            <consortium name="US DOE Joint Genome Institute"/>
            <person name="Lucas S."/>
            <person name="Copeland A."/>
            <person name="Lapidus A."/>
            <person name="Glavina del Rio T."/>
            <person name="Dalin E."/>
            <person name="Tice H."/>
            <person name="Bruce D."/>
            <person name="Goodwin L."/>
            <person name="Pitluck S."/>
            <person name="Sims D."/>
            <person name="Brettin T."/>
            <person name="Detter J.C."/>
            <person name="Han C."/>
            <person name="Larimer F."/>
            <person name="Land M."/>
            <person name="Hauser L."/>
            <person name="Kyrpides N."/>
            <person name="Ovchinnikova G."/>
            <person name="Stolz J."/>
        </authorList>
    </citation>
    <scope>NUCLEOTIDE SEQUENCE [LARGE SCALE GENOMIC DNA]</scope>
    <source>
        <strain evidence="9">MLS10</strain>
    </source>
</reference>
<dbReference type="GO" id="GO:0019265">
    <property type="term" value="P:glycine biosynthetic process, by transamination of glyoxylate"/>
    <property type="evidence" value="ECO:0007669"/>
    <property type="project" value="TreeGrafter"/>
</dbReference>
<dbReference type="OrthoDB" id="389074at2"/>
<keyword evidence="5 7" id="KW-0663">Pyridoxal phosphate</keyword>
<feature type="domain" description="Aminotransferase class V" evidence="8">
    <location>
        <begin position="38"/>
        <end position="350"/>
    </location>
</feature>
<dbReference type="PANTHER" id="PTHR21152">
    <property type="entry name" value="AMINOTRANSFERASE CLASS V"/>
    <property type="match status" value="1"/>
</dbReference>
<evidence type="ECO:0000256" key="4">
    <source>
        <dbReference type="ARBA" id="ARBA00022679"/>
    </source>
</evidence>
<dbReference type="AlphaFoldDB" id="D6XY48"/>
<keyword evidence="10" id="KW-1185">Reference proteome</keyword>
<dbReference type="RefSeq" id="WP_013171550.1">
    <property type="nucleotide sequence ID" value="NC_014219.1"/>
</dbReference>
<keyword evidence="3 9" id="KW-0032">Aminotransferase</keyword>
<dbReference type="STRING" id="439292.Bsel_0585"/>
<evidence type="ECO:0000256" key="6">
    <source>
        <dbReference type="PIRSR" id="PIRSR000524-1"/>
    </source>
</evidence>
<dbReference type="FunFam" id="3.40.640.10:FF:000027">
    <property type="entry name" value="Serine--pyruvate aminotransferase, mitochondrial"/>
    <property type="match status" value="1"/>
</dbReference>
<dbReference type="PIRSF" id="PIRSF000524">
    <property type="entry name" value="SPT"/>
    <property type="match status" value="1"/>
</dbReference>
<evidence type="ECO:0000256" key="7">
    <source>
        <dbReference type="PIRSR" id="PIRSR000524-50"/>
    </source>
</evidence>
<name>D6XY48_BACIE</name>
<feature type="modified residue" description="N6-(pyridoxal phosphate)lysine" evidence="7">
    <location>
        <position position="198"/>
    </location>
</feature>
<evidence type="ECO:0000313" key="9">
    <source>
        <dbReference type="EMBL" id="ADH98121.1"/>
    </source>
</evidence>
<proteinExistence type="inferred from homology"/>
<keyword evidence="4" id="KW-0808">Transferase</keyword>
<evidence type="ECO:0000256" key="5">
    <source>
        <dbReference type="ARBA" id="ARBA00022898"/>
    </source>
</evidence>
<dbReference type="InterPro" id="IPR015421">
    <property type="entry name" value="PyrdxlP-dep_Trfase_major"/>
</dbReference>
<dbReference type="InterPro" id="IPR024169">
    <property type="entry name" value="SP_NH2Trfase/AEP_transaminase"/>
</dbReference>
<dbReference type="InterPro" id="IPR000192">
    <property type="entry name" value="Aminotrans_V_dom"/>
</dbReference>
<dbReference type="Proteomes" id="UP000000271">
    <property type="component" value="Chromosome"/>
</dbReference>
<dbReference type="InterPro" id="IPR015424">
    <property type="entry name" value="PyrdxlP-dep_Trfase"/>
</dbReference>